<evidence type="ECO:0000313" key="3">
    <source>
        <dbReference type="Proteomes" id="UP000188181"/>
    </source>
</evidence>
<evidence type="ECO:0000259" key="1">
    <source>
        <dbReference type="Pfam" id="PF07796"/>
    </source>
</evidence>
<sequence>MLDFHDKLTQGHRIEKSSKRILCVTCRVLQREVYLCASRSPNIVDVVLMPQGLHNDPNVLRDELTKQISRTSDEQGNTYDAVVLGYGLCSNGVVGLEPEIPLVIPRGHDCVTLLLGSKDRYRDHFDSHRGIYWYSRGWIEHCLMPGKERYEFTYNRYLEKYGEENAKFLMEVEETWMNEYSIAAYIEWPELPSEKFKDFTKDCAKYLNWEFQQLQGSSQLLQDLVDGNWNEDDFLAAEPGQMIDQDLTNSGIITAVDA</sequence>
<dbReference type="Proteomes" id="UP000188181">
    <property type="component" value="Chromosome"/>
</dbReference>
<dbReference type="RefSeq" id="WP_146682435.1">
    <property type="nucleotide sequence ID" value="NZ_CP019646.1"/>
</dbReference>
<protein>
    <recommendedName>
        <fullName evidence="1">DUF1638 domain-containing protein</fullName>
    </recommendedName>
</protein>
<dbReference type="AlphaFoldDB" id="A0A1Q2MBR8"/>
<dbReference type="OrthoDB" id="9787351at2"/>
<gene>
    <name evidence="2" type="ORF">SMSP2_00488</name>
</gene>
<feature type="domain" description="DUF1638" evidence="1">
    <location>
        <begin position="49"/>
        <end position="224"/>
    </location>
</feature>
<proteinExistence type="predicted"/>
<evidence type="ECO:0000313" key="2">
    <source>
        <dbReference type="EMBL" id="AQQ70146.1"/>
    </source>
</evidence>
<dbReference type="KEGG" id="pbas:SMSP2_00488"/>
<dbReference type="EMBL" id="CP019646">
    <property type="protein sequence ID" value="AQQ70146.1"/>
    <property type="molecule type" value="Genomic_DNA"/>
</dbReference>
<name>A0A1Q2MBR8_9BACT</name>
<reference evidence="3" key="1">
    <citation type="submission" date="2017-02" db="EMBL/GenBank/DDBJ databases">
        <title>Comparative genomics and description of representatives of a novel lineage of planctomycetes thriving in anoxic sediments.</title>
        <authorList>
            <person name="Spring S."/>
            <person name="Bunk B."/>
            <person name="Sproer C."/>
        </authorList>
    </citation>
    <scope>NUCLEOTIDE SEQUENCE [LARGE SCALE GENOMIC DNA]</scope>
    <source>
        <strain evidence="3">SM-Chi-D1</strain>
    </source>
</reference>
<dbReference type="STRING" id="1851148.SMSP2_00488"/>
<organism evidence="2 3">
    <name type="scientific">Limihaloglobus sulfuriphilus</name>
    <dbReference type="NCBI Taxonomy" id="1851148"/>
    <lineage>
        <taxon>Bacteria</taxon>
        <taxon>Pseudomonadati</taxon>
        <taxon>Planctomycetota</taxon>
        <taxon>Phycisphaerae</taxon>
        <taxon>Sedimentisphaerales</taxon>
        <taxon>Sedimentisphaeraceae</taxon>
        <taxon>Limihaloglobus</taxon>
    </lineage>
</organism>
<dbReference type="Pfam" id="PF07796">
    <property type="entry name" value="DUF1638"/>
    <property type="match status" value="1"/>
</dbReference>
<accession>A0A1Q2MBR8</accession>
<dbReference type="InterPro" id="IPR012437">
    <property type="entry name" value="DUF1638"/>
</dbReference>
<keyword evidence="3" id="KW-1185">Reference proteome</keyword>